<reference evidence="2 3" key="1">
    <citation type="submission" date="2021-05" db="EMBL/GenBank/DDBJ databases">
        <title>Draft genomes of marine bacteria isolated from model chitin particles.</title>
        <authorList>
            <person name="Datta M.S."/>
            <person name="Schwartzman J.A."/>
            <person name="Cordero O."/>
        </authorList>
    </citation>
    <scope>NUCLEOTIDE SEQUENCE [LARGE SCALE GENOMIC DNA]</scope>
    <source>
        <strain evidence="2 3">4E07</strain>
    </source>
</reference>
<keyword evidence="1" id="KW-0472">Membrane</keyword>
<keyword evidence="1" id="KW-0812">Transmembrane</keyword>
<evidence type="ECO:0000313" key="3">
    <source>
        <dbReference type="Proteomes" id="UP000763802"/>
    </source>
</evidence>
<keyword evidence="1" id="KW-1133">Transmembrane helix</keyword>
<proteinExistence type="predicted"/>
<accession>A0ABS5WLH8</accession>
<gene>
    <name evidence="2" type="ORF">KL867_02890</name>
</gene>
<dbReference type="RefSeq" id="WP_215193585.1">
    <property type="nucleotide sequence ID" value="NZ_JAHHDY010000004.1"/>
</dbReference>
<dbReference type="EMBL" id="JAHHDY010000004">
    <property type="protein sequence ID" value="MBT3139986.1"/>
    <property type="molecule type" value="Genomic_DNA"/>
</dbReference>
<sequence length="122" mass="13066">MKFEIVGSAAAGFFSVAGAWLVGYGSSWEAVVVALIGATLAVIEGEGRRVGAVVGIFLFNLMIGALGGPVVAQRIRLAYEIERPALVLLLAFLVAYVAHDLFRSSREILINRWRKMLGGSTK</sequence>
<evidence type="ECO:0000313" key="2">
    <source>
        <dbReference type="EMBL" id="MBT3139986.1"/>
    </source>
</evidence>
<feature type="transmembrane region" description="Helical" evidence="1">
    <location>
        <begin position="20"/>
        <end position="43"/>
    </location>
</feature>
<keyword evidence="3" id="KW-1185">Reference proteome</keyword>
<name>A0ABS5WLH8_9RHOB</name>
<organism evidence="2 3">
    <name type="scientific">Falsiruegeria litorea</name>
    <dbReference type="NCBI Taxonomy" id="1280831"/>
    <lineage>
        <taxon>Bacteria</taxon>
        <taxon>Pseudomonadati</taxon>
        <taxon>Pseudomonadota</taxon>
        <taxon>Alphaproteobacteria</taxon>
        <taxon>Rhodobacterales</taxon>
        <taxon>Roseobacteraceae</taxon>
        <taxon>Falsiruegeria</taxon>
    </lineage>
</organism>
<feature type="transmembrane region" description="Helical" evidence="1">
    <location>
        <begin position="84"/>
        <end position="102"/>
    </location>
</feature>
<feature type="transmembrane region" description="Helical" evidence="1">
    <location>
        <begin position="50"/>
        <end position="72"/>
    </location>
</feature>
<protein>
    <submittedName>
        <fullName evidence="2">Uncharacterized protein</fullName>
    </submittedName>
</protein>
<comment type="caution">
    <text evidence="2">The sequence shown here is derived from an EMBL/GenBank/DDBJ whole genome shotgun (WGS) entry which is preliminary data.</text>
</comment>
<evidence type="ECO:0000256" key="1">
    <source>
        <dbReference type="SAM" id="Phobius"/>
    </source>
</evidence>
<dbReference type="Proteomes" id="UP000763802">
    <property type="component" value="Unassembled WGS sequence"/>
</dbReference>